<protein>
    <submittedName>
        <fullName evidence="1">Uncharacterized protein</fullName>
    </submittedName>
</protein>
<evidence type="ECO:0000313" key="2">
    <source>
        <dbReference type="Proteomes" id="UP000287224"/>
    </source>
</evidence>
<accession>A0A401ZJE7</accession>
<sequence>MLGDMGNNEWLTFVHEDGIEYGCLWHRVGIEGVLNALLLPRGAVHDVRTLLPMGALPRPYSIGMSTMHRYCEQGSHNQQRTGQAPV</sequence>
<dbReference type="AlphaFoldDB" id="A0A401ZJE7"/>
<gene>
    <name evidence="1" type="ORF">KDAU_42910</name>
</gene>
<keyword evidence="2" id="KW-1185">Reference proteome</keyword>
<proteinExistence type="predicted"/>
<reference evidence="2" key="1">
    <citation type="submission" date="2018-12" db="EMBL/GenBank/DDBJ databases">
        <title>Tengunoibacter tsumagoiensis gen. nov., sp. nov., Dictyobacter kobayashii sp. nov., D. alpinus sp. nov., and D. joshuensis sp. nov. and description of Dictyobacteraceae fam. nov. within the order Ktedonobacterales isolated from Tengu-no-mugimeshi.</title>
        <authorList>
            <person name="Wang C.M."/>
            <person name="Zheng Y."/>
            <person name="Sakai Y."/>
            <person name="Toyoda A."/>
            <person name="Minakuchi Y."/>
            <person name="Abe K."/>
            <person name="Yokota A."/>
            <person name="Yabe S."/>
        </authorList>
    </citation>
    <scope>NUCLEOTIDE SEQUENCE [LARGE SCALE GENOMIC DNA]</scope>
    <source>
        <strain evidence="2">S-27</strain>
    </source>
</reference>
<dbReference type="EMBL" id="BIFQ01000001">
    <property type="protein sequence ID" value="GCE06962.1"/>
    <property type="molecule type" value="Genomic_DNA"/>
</dbReference>
<comment type="caution">
    <text evidence="1">The sequence shown here is derived from an EMBL/GenBank/DDBJ whole genome shotgun (WGS) entry which is preliminary data.</text>
</comment>
<evidence type="ECO:0000313" key="1">
    <source>
        <dbReference type="EMBL" id="GCE06962.1"/>
    </source>
</evidence>
<name>A0A401ZJE7_9CHLR</name>
<organism evidence="1 2">
    <name type="scientific">Dictyobacter aurantiacus</name>
    <dbReference type="NCBI Taxonomy" id="1936993"/>
    <lineage>
        <taxon>Bacteria</taxon>
        <taxon>Bacillati</taxon>
        <taxon>Chloroflexota</taxon>
        <taxon>Ktedonobacteria</taxon>
        <taxon>Ktedonobacterales</taxon>
        <taxon>Dictyobacteraceae</taxon>
        <taxon>Dictyobacter</taxon>
    </lineage>
</organism>
<dbReference type="Proteomes" id="UP000287224">
    <property type="component" value="Unassembled WGS sequence"/>
</dbReference>